<organism evidence="2 3">
    <name type="scientific">Sorghum bicolor</name>
    <name type="common">Sorghum</name>
    <name type="synonym">Sorghum vulgare</name>
    <dbReference type="NCBI Taxonomy" id="4558"/>
    <lineage>
        <taxon>Eukaryota</taxon>
        <taxon>Viridiplantae</taxon>
        <taxon>Streptophyta</taxon>
        <taxon>Embryophyta</taxon>
        <taxon>Tracheophyta</taxon>
        <taxon>Spermatophyta</taxon>
        <taxon>Magnoliopsida</taxon>
        <taxon>Liliopsida</taxon>
        <taxon>Poales</taxon>
        <taxon>Poaceae</taxon>
        <taxon>PACMAD clade</taxon>
        <taxon>Panicoideae</taxon>
        <taxon>Andropogonodae</taxon>
        <taxon>Andropogoneae</taxon>
        <taxon>Sorghinae</taxon>
        <taxon>Sorghum</taxon>
    </lineage>
</organism>
<name>A0A1Z5R7E1_SORBI</name>
<feature type="compositionally biased region" description="Basic residues" evidence="1">
    <location>
        <begin position="46"/>
        <end position="57"/>
    </location>
</feature>
<dbReference type="InParanoid" id="A0A1Z5R7E1"/>
<feature type="region of interest" description="Disordered" evidence="1">
    <location>
        <begin position="28"/>
        <end position="65"/>
    </location>
</feature>
<dbReference type="Gramene" id="OQU79650">
    <property type="protein sequence ID" value="OQU79650"/>
    <property type="gene ID" value="SORBI_3008G174850"/>
</dbReference>
<feature type="compositionally biased region" description="Basic and acidic residues" evidence="1">
    <location>
        <begin position="115"/>
        <end position="124"/>
    </location>
</feature>
<proteinExistence type="predicted"/>
<evidence type="ECO:0000256" key="1">
    <source>
        <dbReference type="SAM" id="MobiDB-lite"/>
    </source>
</evidence>
<protein>
    <submittedName>
        <fullName evidence="2">Uncharacterized protein</fullName>
    </submittedName>
</protein>
<evidence type="ECO:0000313" key="3">
    <source>
        <dbReference type="Proteomes" id="UP000000768"/>
    </source>
</evidence>
<keyword evidence="3" id="KW-1185">Reference proteome</keyword>
<feature type="region of interest" description="Disordered" evidence="1">
    <location>
        <begin position="98"/>
        <end position="124"/>
    </location>
</feature>
<accession>A0A1Z5R7E1</accession>
<dbReference type="Proteomes" id="UP000000768">
    <property type="component" value="Chromosome 8"/>
</dbReference>
<dbReference type="EMBL" id="CM000767">
    <property type="protein sequence ID" value="OQU79650.1"/>
    <property type="molecule type" value="Genomic_DNA"/>
</dbReference>
<reference evidence="3" key="2">
    <citation type="journal article" date="2018" name="Plant J.">
        <title>The Sorghum bicolor reference genome: improved assembly, gene annotations, a transcriptome atlas, and signatures of genome organization.</title>
        <authorList>
            <person name="McCormick R.F."/>
            <person name="Truong S.K."/>
            <person name="Sreedasyam A."/>
            <person name="Jenkins J."/>
            <person name="Shu S."/>
            <person name="Sims D."/>
            <person name="Kennedy M."/>
            <person name="Amirebrahimi M."/>
            <person name="Weers B.D."/>
            <person name="McKinley B."/>
            <person name="Mattison A."/>
            <person name="Morishige D.T."/>
            <person name="Grimwood J."/>
            <person name="Schmutz J."/>
            <person name="Mullet J.E."/>
        </authorList>
    </citation>
    <scope>NUCLEOTIDE SEQUENCE [LARGE SCALE GENOMIC DNA]</scope>
    <source>
        <strain evidence="3">cv. BTx623</strain>
    </source>
</reference>
<reference evidence="2 3" key="1">
    <citation type="journal article" date="2009" name="Nature">
        <title>The Sorghum bicolor genome and the diversification of grasses.</title>
        <authorList>
            <person name="Paterson A.H."/>
            <person name="Bowers J.E."/>
            <person name="Bruggmann R."/>
            <person name="Dubchak I."/>
            <person name="Grimwood J."/>
            <person name="Gundlach H."/>
            <person name="Haberer G."/>
            <person name="Hellsten U."/>
            <person name="Mitros T."/>
            <person name="Poliakov A."/>
            <person name="Schmutz J."/>
            <person name="Spannagl M."/>
            <person name="Tang H."/>
            <person name="Wang X."/>
            <person name="Wicker T."/>
            <person name="Bharti A.K."/>
            <person name="Chapman J."/>
            <person name="Feltus F.A."/>
            <person name="Gowik U."/>
            <person name="Grigoriev I.V."/>
            <person name="Lyons E."/>
            <person name="Maher C.A."/>
            <person name="Martis M."/>
            <person name="Narechania A."/>
            <person name="Otillar R.P."/>
            <person name="Penning B.W."/>
            <person name="Salamov A.A."/>
            <person name="Wang Y."/>
            <person name="Zhang L."/>
            <person name="Carpita N.C."/>
            <person name="Freeling M."/>
            <person name="Gingle A.R."/>
            <person name="Hash C.T."/>
            <person name="Keller B."/>
            <person name="Klein P."/>
            <person name="Kresovich S."/>
            <person name="McCann M.C."/>
            <person name="Ming R."/>
            <person name="Peterson D.G."/>
            <person name="Mehboob-ur-Rahman"/>
            <person name="Ware D."/>
            <person name="Westhoff P."/>
            <person name="Mayer K.F."/>
            <person name="Messing J."/>
            <person name="Rokhsar D.S."/>
        </authorList>
    </citation>
    <scope>NUCLEOTIDE SEQUENCE [LARGE SCALE GENOMIC DNA]</scope>
    <source>
        <strain evidence="3">cv. BTx623</strain>
    </source>
</reference>
<evidence type="ECO:0000313" key="2">
    <source>
        <dbReference type="EMBL" id="OQU79650.1"/>
    </source>
</evidence>
<sequence>MYVLSPSLSLSLPLSPPRPLLCFVSTPPAAAAPAPRPRDWALDPHRIRRRARRHSPRRLPVSLRPPVPVAAPAAGGFLPAPAFPTFLFPDPGPGSRVPDFARSCGGRCPRPPPWRRRDPARAWQ</sequence>
<feature type="compositionally biased region" description="Basic and acidic residues" evidence="1">
    <location>
        <begin position="36"/>
        <end position="45"/>
    </location>
</feature>
<gene>
    <name evidence="2" type="ORF">SORBI_3008G174850</name>
</gene>
<dbReference type="AlphaFoldDB" id="A0A1Z5R7E1"/>